<dbReference type="GeneID" id="107269630"/>
<organism evidence="6 7">
    <name type="scientific">Cephus cinctus</name>
    <name type="common">Wheat stem sawfly</name>
    <dbReference type="NCBI Taxonomy" id="211228"/>
    <lineage>
        <taxon>Eukaryota</taxon>
        <taxon>Metazoa</taxon>
        <taxon>Ecdysozoa</taxon>
        <taxon>Arthropoda</taxon>
        <taxon>Hexapoda</taxon>
        <taxon>Insecta</taxon>
        <taxon>Pterygota</taxon>
        <taxon>Neoptera</taxon>
        <taxon>Endopterygota</taxon>
        <taxon>Hymenoptera</taxon>
        <taxon>Cephoidea</taxon>
        <taxon>Cephidae</taxon>
        <taxon>Cephus</taxon>
    </lineage>
</organism>
<proteinExistence type="predicted"/>
<gene>
    <name evidence="7 8 9" type="primary">LOC107269630</name>
</gene>
<sequence>MKTRKICRSSSVAGGTTILTGQPFAYVLCSVLRIQRCDNCLYSGKLSKCSGCQYVYYCDRTCQRESWSVHKSECPNLKRISPRVLPDAARLMARIIVKLKNGGADEVGYYTETNYRKFKDLMSHYSDIKQDKKRMEHFTSLCGVLFEYLGKTLIPNSAELMGIYGRICVNSFNILDPDMNSIAVGIYLGPSIIDHSCIPNAIAVFEGTTIIIRTLQDLPRLDWSQIRISYIDLLNSTEDRRAELKDSYYFWCNCQRCLQPEPFVAAATCPHRNCTNPCSPDIRVCSDCGQEFPHGFKEKFDQVTEFTAHHLQNMKSMAYLDISKMCLMKQEGILHPFNLQRVRTIESAFEAAVNLNVWEDAKAYAIQLIPGYLMYYGHVHPLTGLLHLMLGKILLYLGESKCALEKLKEASAILCITHGERHSLFRESLRPLMCQATAEVR</sequence>
<dbReference type="InterPro" id="IPR011990">
    <property type="entry name" value="TPR-like_helical_dom_sf"/>
</dbReference>
<dbReference type="PANTHER" id="PTHR12197">
    <property type="entry name" value="HISTONE-LYSINE N-METHYLTRANSFERASE SMYD"/>
    <property type="match status" value="1"/>
</dbReference>
<dbReference type="AlphaFoldDB" id="A0AAJ7C0T7"/>
<dbReference type="SUPFAM" id="SSF82199">
    <property type="entry name" value="SET domain"/>
    <property type="match status" value="1"/>
</dbReference>
<keyword evidence="2 4" id="KW-0863">Zinc-finger</keyword>
<keyword evidence="6" id="KW-1185">Reference proteome</keyword>
<dbReference type="Proteomes" id="UP000694920">
    <property type="component" value="Unplaced"/>
</dbReference>
<evidence type="ECO:0000313" key="9">
    <source>
        <dbReference type="RefSeq" id="XP_024942707.1"/>
    </source>
</evidence>
<dbReference type="Gene3D" id="6.10.140.2220">
    <property type="match status" value="1"/>
</dbReference>
<evidence type="ECO:0000256" key="3">
    <source>
        <dbReference type="ARBA" id="ARBA00022833"/>
    </source>
</evidence>
<evidence type="ECO:0000313" key="6">
    <source>
        <dbReference type="Proteomes" id="UP000694920"/>
    </source>
</evidence>
<evidence type="ECO:0000256" key="2">
    <source>
        <dbReference type="ARBA" id="ARBA00022771"/>
    </source>
</evidence>
<dbReference type="GO" id="GO:0008270">
    <property type="term" value="F:zinc ion binding"/>
    <property type="evidence" value="ECO:0007669"/>
    <property type="project" value="UniProtKB-KW"/>
</dbReference>
<dbReference type="Gene3D" id="2.170.270.10">
    <property type="entry name" value="SET domain"/>
    <property type="match status" value="1"/>
</dbReference>
<evidence type="ECO:0000313" key="8">
    <source>
        <dbReference type="RefSeq" id="XP_015599196.1"/>
    </source>
</evidence>
<feature type="domain" description="MYND-type" evidence="5">
    <location>
        <begin position="37"/>
        <end position="74"/>
    </location>
</feature>
<reference evidence="7 8" key="1">
    <citation type="submission" date="2025-04" db="UniProtKB">
        <authorList>
            <consortium name="RefSeq"/>
        </authorList>
    </citation>
    <scope>IDENTIFICATION</scope>
</reference>
<dbReference type="RefSeq" id="XP_024942707.1">
    <property type="nucleotide sequence ID" value="XM_025086939.1"/>
</dbReference>
<dbReference type="Gene3D" id="1.10.220.160">
    <property type="match status" value="1"/>
</dbReference>
<dbReference type="InterPro" id="IPR046341">
    <property type="entry name" value="SET_dom_sf"/>
</dbReference>
<accession>A0AAJ7C0T7</accession>
<keyword evidence="3" id="KW-0862">Zinc</keyword>
<dbReference type="InterPro" id="IPR002893">
    <property type="entry name" value="Znf_MYND"/>
</dbReference>
<dbReference type="PROSITE" id="PS01360">
    <property type="entry name" value="ZF_MYND_1"/>
    <property type="match status" value="1"/>
</dbReference>
<name>A0AAJ7C0T7_CEPCN</name>
<dbReference type="Gene3D" id="1.25.40.10">
    <property type="entry name" value="Tetratricopeptide repeat domain"/>
    <property type="match status" value="1"/>
</dbReference>
<keyword evidence="1" id="KW-0479">Metal-binding</keyword>
<evidence type="ECO:0000313" key="7">
    <source>
        <dbReference type="RefSeq" id="XP_015599195.1"/>
    </source>
</evidence>
<dbReference type="RefSeq" id="XP_015599195.1">
    <property type="nucleotide sequence ID" value="XM_015743709.2"/>
</dbReference>
<dbReference type="Pfam" id="PF01753">
    <property type="entry name" value="zf-MYND"/>
    <property type="match status" value="1"/>
</dbReference>
<protein>
    <submittedName>
        <fullName evidence="7 8">Histone-lysine N-methyltransferase SMYD3 isoform X1</fullName>
    </submittedName>
</protein>
<evidence type="ECO:0000259" key="5">
    <source>
        <dbReference type="PROSITE" id="PS50865"/>
    </source>
</evidence>
<dbReference type="PANTHER" id="PTHR12197:SF251">
    <property type="entry name" value="EG:BACR7C10.4 PROTEIN"/>
    <property type="match status" value="1"/>
</dbReference>
<dbReference type="PROSITE" id="PS50865">
    <property type="entry name" value="ZF_MYND_2"/>
    <property type="match status" value="1"/>
</dbReference>
<dbReference type="CTD" id="64754"/>
<dbReference type="InterPro" id="IPR050869">
    <property type="entry name" value="H3K4_H4K5_MeTrfase"/>
</dbReference>
<evidence type="ECO:0000256" key="1">
    <source>
        <dbReference type="ARBA" id="ARBA00022723"/>
    </source>
</evidence>
<dbReference type="SUPFAM" id="SSF144232">
    <property type="entry name" value="HIT/MYND zinc finger-like"/>
    <property type="match status" value="1"/>
</dbReference>
<dbReference type="KEGG" id="ccin:107269630"/>
<evidence type="ECO:0000256" key="4">
    <source>
        <dbReference type="PROSITE-ProRule" id="PRU00134"/>
    </source>
</evidence>
<dbReference type="GO" id="GO:0005634">
    <property type="term" value="C:nucleus"/>
    <property type="evidence" value="ECO:0007669"/>
    <property type="project" value="TreeGrafter"/>
</dbReference>
<dbReference type="RefSeq" id="XP_015599196.1">
    <property type="nucleotide sequence ID" value="XM_015743710.2"/>
</dbReference>
<dbReference type="Gene3D" id="1.25.40.970">
    <property type="match status" value="1"/>
</dbReference>